<keyword evidence="3" id="KW-0067">ATP-binding</keyword>
<protein>
    <submittedName>
        <fullName evidence="5">78 kDa glucose-regulated protein</fullName>
    </submittedName>
</protein>
<dbReference type="InterPro" id="IPR013126">
    <property type="entry name" value="Hsp_70_fam"/>
</dbReference>
<dbReference type="EMBL" id="LJIJ01003151">
    <property type="protein sequence ID" value="ODM88817.1"/>
    <property type="molecule type" value="Genomic_DNA"/>
</dbReference>
<evidence type="ECO:0000256" key="1">
    <source>
        <dbReference type="ARBA" id="ARBA00007381"/>
    </source>
</evidence>
<feature type="region of interest" description="Disordered" evidence="4">
    <location>
        <begin position="229"/>
        <end position="251"/>
    </location>
</feature>
<dbReference type="InterPro" id="IPR027417">
    <property type="entry name" value="P-loop_NTPase"/>
</dbReference>
<evidence type="ECO:0000313" key="5">
    <source>
        <dbReference type="EMBL" id="ODM88817.1"/>
    </source>
</evidence>
<organism evidence="5 6">
    <name type="scientific">Orchesella cincta</name>
    <name type="common">Springtail</name>
    <name type="synonym">Podura cincta</name>
    <dbReference type="NCBI Taxonomy" id="48709"/>
    <lineage>
        <taxon>Eukaryota</taxon>
        <taxon>Metazoa</taxon>
        <taxon>Ecdysozoa</taxon>
        <taxon>Arthropoda</taxon>
        <taxon>Hexapoda</taxon>
        <taxon>Collembola</taxon>
        <taxon>Entomobryomorpha</taxon>
        <taxon>Entomobryoidea</taxon>
        <taxon>Orchesellidae</taxon>
        <taxon>Orchesellinae</taxon>
        <taxon>Orchesella</taxon>
    </lineage>
</organism>
<dbReference type="InterPro" id="IPR043129">
    <property type="entry name" value="ATPase_NBD"/>
</dbReference>
<keyword evidence="6" id="KW-1185">Reference proteome</keyword>
<proteinExistence type="inferred from homology"/>
<gene>
    <name evidence="5" type="ORF">Ocin01_17865</name>
</gene>
<feature type="non-terminal residue" evidence="5">
    <location>
        <position position="1"/>
    </location>
</feature>
<dbReference type="Gene3D" id="3.90.640.10">
    <property type="entry name" value="Actin, Chain A, domain 4"/>
    <property type="match status" value="1"/>
</dbReference>
<accession>A0A1D2M769</accession>
<evidence type="ECO:0000313" key="6">
    <source>
        <dbReference type="Proteomes" id="UP000094527"/>
    </source>
</evidence>
<reference evidence="5 6" key="1">
    <citation type="journal article" date="2016" name="Genome Biol. Evol.">
        <title>Gene Family Evolution Reflects Adaptation to Soil Environmental Stressors in the Genome of the Collembolan Orchesella cincta.</title>
        <authorList>
            <person name="Faddeeva-Vakhrusheva A."/>
            <person name="Derks M.F."/>
            <person name="Anvar S.Y."/>
            <person name="Agamennone V."/>
            <person name="Suring W."/>
            <person name="Smit S."/>
            <person name="van Straalen N.M."/>
            <person name="Roelofs D."/>
        </authorList>
    </citation>
    <scope>NUCLEOTIDE SEQUENCE [LARGE SCALE GENOMIC DNA]</scope>
    <source>
        <tissue evidence="5">Mixed pool</tissue>
    </source>
</reference>
<dbReference type="Gene3D" id="3.30.30.30">
    <property type="match status" value="1"/>
</dbReference>
<feature type="compositionally biased region" description="Basic and acidic residues" evidence="4">
    <location>
        <begin position="232"/>
        <end position="251"/>
    </location>
</feature>
<evidence type="ECO:0000256" key="2">
    <source>
        <dbReference type="ARBA" id="ARBA00022741"/>
    </source>
</evidence>
<evidence type="ECO:0000256" key="4">
    <source>
        <dbReference type="SAM" id="MobiDB-lite"/>
    </source>
</evidence>
<comment type="caution">
    <text evidence="5">The sequence shown here is derived from an EMBL/GenBank/DDBJ whole genome shotgun (WGS) entry which is preliminary data.</text>
</comment>
<dbReference type="Gene3D" id="3.40.50.300">
    <property type="entry name" value="P-loop containing nucleotide triphosphate hydrolases"/>
    <property type="match status" value="1"/>
</dbReference>
<sequence>RFSLNEKVLEELLFPFKNRKVTTRLAILSFTGPPQSGKSFYTNLLSHYLDSKSFEWLTELSNQKATDTKPLQGFHFGAVTGTEYVVSDTSESGIYVWPKLFSLKTYSGNLAVCILHQHQSPTDRAEQPNIHLKFNYLLHTICSRIIEIRQHEDKFTEYAPDNLANTDVFRLELVSNIEADNVCVDFINSRIQGNRIQTNSDHFHENDNASSQNGDAELKGRIQQLDGYQQRGENDYEARSLKPDEDAEKAAEMARITEAKEKARIAEAQAKRAKEEAEKAKENARKAEEEKIQLFVNDACTQVEPRIVSYLENWLNGHSILSSIDYFESIYRCSIDEILSPKLLGMLKMHRVRIRMLLGSRSNSMKTDLEKIHEIITGFHSLVYKHMETHICFPDEQILNELHKFIPVKKLNGTIIKYAEFGCKKLESIYVSQNELIVASECGLSSFCKDKIFKAYNEEMAQSLAISPCHPTRLTQTYQTFLKFVHAQLEPMKEFQGNLVGETSFLHVKKWKELEISLKQIYIKHRLSNAQKLKQLYNLVKPTVLRYKGEYCNEIEKILKESPNGIPKETLFMQNVAVHDTVKAKLCQEIRSIIGDNEPTEGYLKSLSCEIESVWLAFEDLNNERLTAYCKKIKSATPIPSERKSLPPILFQLSLSRIGTYIYNEQGFVNFGYSSTTVGETCDGILVCVNQNSSQADYSKFERSWKLSDLLFPEQKNTDEIVVEGSSHKIQTELILGLLLSTLKQRVETRQNGDAKACVISVPFWLTSQQRQQVKDGGRIAGFEDTFLINENSAIALYVCSSSTDEEQNEIVVLSENSGWVDSTIYSYDKFHGCVKTTGHCGTYETSKQSLLNASITQKISESYKIAQKTNDEKLGYWKRGKPKTVAFAHESEKYKNYLLDVGKYIANTKETRVDGDIMIIEGAHIFSKNLRTKQISLQDWLSASVHRKVGENKEELIQEKKDYNLHSEIRNVSSSFHLLNEVAYFFQKDVNGRKTVFADIKLSLPSAYKKKTEVNLVISSESIINTTLTNTCDVILNQRRLDATQIAVYTSVLVSLQKMKVEIEKNNKRKQELIQQGSILLKRASTGQFKSALAQEMALQQIREALKLLSHPKITASDTEKQTELKLTLMWKSQLENRFFAMP</sequence>
<keyword evidence="2" id="KW-0547">Nucleotide-binding</keyword>
<dbReference type="Proteomes" id="UP000094527">
    <property type="component" value="Unassembled WGS sequence"/>
</dbReference>
<comment type="similarity">
    <text evidence="1">Belongs to the heat shock protein 70 family.</text>
</comment>
<evidence type="ECO:0000256" key="3">
    <source>
        <dbReference type="ARBA" id="ARBA00022840"/>
    </source>
</evidence>
<dbReference type="SUPFAM" id="SSF53067">
    <property type="entry name" value="Actin-like ATPase domain"/>
    <property type="match status" value="1"/>
</dbReference>
<dbReference type="AlphaFoldDB" id="A0A1D2M769"/>
<dbReference type="Gene3D" id="3.30.420.40">
    <property type="match status" value="2"/>
</dbReference>
<dbReference type="Pfam" id="PF00012">
    <property type="entry name" value="HSP70"/>
    <property type="match status" value="1"/>
</dbReference>
<dbReference type="STRING" id="48709.A0A1D2M769"/>
<dbReference type="PANTHER" id="PTHR45639">
    <property type="entry name" value="HSC70CB, ISOFORM G-RELATED"/>
    <property type="match status" value="1"/>
</dbReference>
<name>A0A1D2M769_ORCCI</name>
<dbReference type="GO" id="GO:0005524">
    <property type="term" value="F:ATP binding"/>
    <property type="evidence" value="ECO:0007669"/>
    <property type="project" value="UniProtKB-KW"/>
</dbReference>
<dbReference type="GO" id="GO:0140662">
    <property type="term" value="F:ATP-dependent protein folding chaperone"/>
    <property type="evidence" value="ECO:0007669"/>
    <property type="project" value="InterPro"/>
</dbReference>